<organism evidence="9">
    <name type="scientific">Schistocephalus solidus</name>
    <name type="common">Tapeworm</name>
    <dbReference type="NCBI Taxonomy" id="70667"/>
    <lineage>
        <taxon>Eukaryota</taxon>
        <taxon>Metazoa</taxon>
        <taxon>Spiralia</taxon>
        <taxon>Lophotrochozoa</taxon>
        <taxon>Platyhelminthes</taxon>
        <taxon>Cestoda</taxon>
        <taxon>Eucestoda</taxon>
        <taxon>Diphyllobothriidea</taxon>
        <taxon>Diphyllobothriidae</taxon>
        <taxon>Schistocephalus</taxon>
    </lineage>
</organism>
<comment type="similarity">
    <text evidence="1 5">Belongs to the R-transferase family.</text>
</comment>
<protein>
    <recommendedName>
        <fullName evidence="5">Arginyl-tRNA--protein transferase 1</fullName>
        <shortName evidence="5">Arginyltransferase 1</shortName>
        <shortName evidence="5">R-transferase 1</shortName>
        <ecNumber evidence="5">2.3.2.8</ecNumber>
    </recommendedName>
    <alternativeName>
        <fullName evidence="5">Arginine-tRNA--protein transferase 1</fullName>
    </alternativeName>
</protein>
<dbReference type="EC" id="2.3.2.8" evidence="5"/>
<evidence type="ECO:0000256" key="3">
    <source>
        <dbReference type="ARBA" id="ARBA00022786"/>
    </source>
</evidence>
<feature type="domain" description="N-end aminoacyl transferase N-terminal" evidence="7">
    <location>
        <begin position="67"/>
        <end position="102"/>
    </location>
</feature>
<feature type="compositionally biased region" description="Low complexity" evidence="6">
    <location>
        <begin position="146"/>
        <end position="161"/>
    </location>
</feature>
<proteinExistence type="inferred from homology"/>
<dbReference type="PANTHER" id="PTHR21367">
    <property type="entry name" value="ARGININE-TRNA-PROTEIN TRANSFERASE 1"/>
    <property type="match status" value="1"/>
</dbReference>
<feature type="region of interest" description="Disordered" evidence="6">
    <location>
        <begin position="146"/>
        <end position="173"/>
    </location>
</feature>
<comment type="function">
    <text evidence="5">Involved in the post-translational conjugation of arginine to the N-terminal aspartate or glutamate of a protein. This arginylation is required for degradation of the protein via the ubiquitin pathway.</text>
</comment>
<accession>A0A0X3P3J1</accession>
<gene>
    <name evidence="9" type="ORF">TR146188</name>
</gene>
<reference evidence="9" key="1">
    <citation type="submission" date="2016-01" db="EMBL/GenBank/DDBJ databases">
        <title>Reference transcriptome for the parasite Schistocephalus solidus: insights into the molecular evolution of parasitism.</title>
        <authorList>
            <person name="Hebert F.O."/>
            <person name="Grambauer S."/>
            <person name="Barber I."/>
            <person name="Landry C.R."/>
            <person name="Aubin-Horth N."/>
        </authorList>
    </citation>
    <scope>NUCLEOTIDE SEQUENCE</scope>
</reference>
<dbReference type="InterPro" id="IPR017137">
    <property type="entry name" value="Arg-tRNA-P_Trfase_1_euk"/>
</dbReference>
<dbReference type="InterPro" id="IPR007472">
    <property type="entry name" value="N-end_Aminoacyl_Trfase_C"/>
</dbReference>
<dbReference type="PIRSF" id="PIRSF037207">
    <property type="entry name" value="ATE1_euk"/>
    <property type="match status" value="1"/>
</dbReference>
<keyword evidence="4 5" id="KW-0012">Acyltransferase</keyword>
<name>A0A0X3P3J1_SCHSO</name>
<evidence type="ECO:0000256" key="5">
    <source>
        <dbReference type="PIRNR" id="PIRNR037207"/>
    </source>
</evidence>
<keyword evidence="2 5" id="KW-0808">Transferase</keyword>
<evidence type="ECO:0000313" key="9">
    <source>
        <dbReference type="EMBL" id="JAP46000.1"/>
    </source>
</evidence>
<evidence type="ECO:0000256" key="6">
    <source>
        <dbReference type="SAM" id="MobiDB-lite"/>
    </source>
</evidence>
<feature type="domain" description="N-end rule aminoacyl transferase C-terminal" evidence="8">
    <location>
        <begin position="291"/>
        <end position="445"/>
    </location>
</feature>
<sequence length="566" mass="64471">MRSSVVKLYGLHNGGLCGYCKDNTTNKSTYYSDVNPLDAADYKALIDRGWRRLVIRAPVSAIVHLYRSGTMCYKPMNQNTCCPAYTIRCEAINFKISRSQKRILKNMALFLNNGTVERYTKKSSQEISPESRKCLSFNESGDIYKSSISSSSHPRSVVPASGDSKVPNKAGDAQDDLHTLKSLELTAARQSSEMHNTSTVLRSNSARRQRWTRLQHHLRERSLREGVPFARLMQEYWTRRNKRLEKNKPKQLEEYFNLAQPKDKAKHFLEVRLCRSAPRSSVFNSTLVAEHEVYAAYQMAVHGDSADDVKMSQFLRFLVQSPLVSSDSDRVPKTGEGAPSFGSYHQQYWLDGEKLIAVGVVDLLPGCLSSVYLFYHPDYAFLRLGTYAALREIAFVRDLYRRYGPTSPHPDTRFADFIYYYAGYYIHSCQKMRYKALFSPSSLACPETYHWVPVERCIPLLDQHPFARFSDPAEVDEDSVDNLSDSELLSRLQCLLPRSDSLLQCLPSRGYSPWTEEGVTDAPRILLSVRVASRVLTDRAVSQALHWARLVGRICLNGRIKINFGN</sequence>
<dbReference type="InterPro" id="IPR030700">
    <property type="entry name" value="N-end_Aminoacyl_Trfase"/>
</dbReference>
<evidence type="ECO:0000256" key="4">
    <source>
        <dbReference type="ARBA" id="ARBA00023315"/>
    </source>
</evidence>
<dbReference type="GO" id="GO:0005737">
    <property type="term" value="C:cytoplasm"/>
    <property type="evidence" value="ECO:0007669"/>
    <property type="project" value="TreeGrafter"/>
</dbReference>
<dbReference type="GO" id="GO:0004057">
    <property type="term" value="F:arginyl-tRNA--protein transferase activity"/>
    <property type="evidence" value="ECO:0007669"/>
    <property type="project" value="UniProtKB-EC"/>
</dbReference>
<dbReference type="Pfam" id="PF04376">
    <property type="entry name" value="ATE_N"/>
    <property type="match status" value="1"/>
</dbReference>
<dbReference type="Pfam" id="PF04377">
    <property type="entry name" value="ATE_C"/>
    <property type="match status" value="1"/>
</dbReference>
<dbReference type="AlphaFoldDB" id="A0A0X3P3J1"/>
<comment type="catalytic activity">
    <reaction evidence="5">
        <text>an N-terminal L-alpha-aminoacyl-[protein] + L-arginyl-tRNA(Arg) = an N-terminal L-arginyl-L-aminoacyl-[protein] + tRNA(Arg) + H(+)</text>
        <dbReference type="Rhea" id="RHEA:10208"/>
        <dbReference type="Rhea" id="RHEA-COMP:9658"/>
        <dbReference type="Rhea" id="RHEA-COMP:9673"/>
        <dbReference type="Rhea" id="RHEA-COMP:10636"/>
        <dbReference type="Rhea" id="RHEA-COMP:10638"/>
        <dbReference type="ChEBI" id="CHEBI:15378"/>
        <dbReference type="ChEBI" id="CHEBI:78442"/>
        <dbReference type="ChEBI" id="CHEBI:78513"/>
        <dbReference type="ChEBI" id="CHEBI:78597"/>
        <dbReference type="ChEBI" id="CHEBI:83562"/>
        <dbReference type="EC" id="2.3.2.8"/>
    </reaction>
</comment>
<evidence type="ECO:0000256" key="2">
    <source>
        <dbReference type="ARBA" id="ARBA00022679"/>
    </source>
</evidence>
<keyword evidence="3 5" id="KW-0833">Ubl conjugation pathway</keyword>
<evidence type="ECO:0000256" key="1">
    <source>
        <dbReference type="ARBA" id="ARBA00009991"/>
    </source>
</evidence>
<evidence type="ECO:0000259" key="8">
    <source>
        <dbReference type="Pfam" id="PF04377"/>
    </source>
</evidence>
<dbReference type="PANTHER" id="PTHR21367:SF1">
    <property type="entry name" value="ARGINYL-TRNA--PROTEIN TRANSFERASE 1"/>
    <property type="match status" value="1"/>
</dbReference>
<dbReference type="InterPro" id="IPR007471">
    <property type="entry name" value="N-end_Aminoacyl_Trfase_N"/>
</dbReference>
<evidence type="ECO:0000259" key="7">
    <source>
        <dbReference type="Pfam" id="PF04376"/>
    </source>
</evidence>
<dbReference type="EMBL" id="GEEE01017225">
    <property type="protein sequence ID" value="JAP46000.1"/>
    <property type="molecule type" value="Transcribed_RNA"/>
</dbReference>